<sequence>MSRSLARRTRRGDLTRREWLSFCAAGTLGASMSGWLPALAADGSHHPDRKRACILLWMSGGASQTDTFDMKPGHANGGPFKEVATSATGLRFSEHLPHLAKMAEHLVPIRSMKTKEGDHLRASQVMKTGYPAQGPISYPTMGSLLSKELASPEVDLPSFVSIAPNQFLGSTANSPGFLGPKHAPLVVGNGVPMVQNQFNDAMLKVQNLDAPRGVDLVRANARLGLLDHLEEDFASVRPGIPTNSHRTAYEQAVRMMRSSAIEAFDLGNETDQLRDRYGRNIFGQSCLLARRLVERGVPFVEVALNGINGSQAFGWDTHRNNFDIVKNLCGVLDPAWATLINDLKTHDLLDSTLVVWMGEFGRTPIINNGKGRDHFPAAWTTVLAGGGVRGGQAYGKTSKDGGGVVENPVSEADLIATICHALGIDPMDQNMSNVGRPIRIADPDAKPIEEILS</sequence>
<name>A0A518B8B4_9BACT</name>
<dbReference type="Proteomes" id="UP000317093">
    <property type="component" value="Chromosome"/>
</dbReference>
<protein>
    <recommendedName>
        <fullName evidence="3">DUF1501 domain-containing protein</fullName>
    </recommendedName>
</protein>
<organism evidence="1 2">
    <name type="scientific">Kolteria novifilia</name>
    <dbReference type="NCBI Taxonomy" id="2527975"/>
    <lineage>
        <taxon>Bacteria</taxon>
        <taxon>Pseudomonadati</taxon>
        <taxon>Planctomycetota</taxon>
        <taxon>Planctomycetia</taxon>
        <taxon>Kolteriales</taxon>
        <taxon>Kolteriaceae</taxon>
        <taxon>Kolteria</taxon>
    </lineage>
</organism>
<evidence type="ECO:0000313" key="2">
    <source>
        <dbReference type="Proteomes" id="UP000317093"/>
    </source>
</evidence>
<reference evidence="1 2" key="1">
    <citation type="submission" date="2019-02" db="EMBL/GenBank/DDBJ databases">
        <title>Deep-cultivation of Planctomycetes and their phenomic and genomic characterization uncovers novel biology.</title>
        <authorList>
            <person name="Wiegand S."/>
            <person name="Jogler M."/>
            <person name="Boedeker C."/>
            <person name="Pinto D."/>
            <person name="Vollmers J."/>
            <person name="Rivas-Marin E."/>
            <person name="Kohn T."/>
            <person name="Peeters S.H."/>
            <person name="Heuer A."/>
            <person name="Rast P."/>
            <person name="Oberbeckmann S."/>
            <person name="Bunk B."/>
            <person name="Jeske O."/>
            <person name="Meyerdierks A."/>
            <person name="Storesund J.E."/>
            <person name="Kallscheuer N."/>
            <person name="Luecker S."/>
            <person name="Lage O.M."/>
            <person name="Pohl T."/>
            <person name="Merkel B.J."/>
            <person name="Hornburger P."/>
            <person name="Mueller R.-W."/>
            <person name="Bruemmer F."/>
            <person name="Labrenz M."/>
            <person name="Spormann A.M."/>
            <person name="Op den Camp H."/>
            <person name="Overmann J."/>
            <person name="Amann R."/>
            <person name="Jetten M.S.M."/>
            <person name="Mascher T."/>
            <person name="Medema M.H."/>
            <person name="Devos D.P."/>
            <person name="Kaster A.-K."/>
            <person name="Ovreas L."/>
            <person name="Rohde M."/>
            <person name="Galperin M.Y."/>
            <person name="Jogler C."/>
        </authorList>
    </citation>
    <scope>NUCLEOTIDE SEQUENCE [LARGE SCALE GENOMIC DNA]</scope>
    <source>
        <strain evidence="1 2">Pan216</strain>
    </source>
</reference>
<evidence type="ECO:0000313" key="1">
    <source>
        <dbReference type="EMBL" id="QDU63218.1"/>
    </source>
</evidence>
<gene>
    <name evidence="1" type="ORF">Pan216_40960</name>
</gene>
<dbReference type="PANTHER" id="PTHR43737">
    <property type="entry name" value="BLL7424 PROTEIN"/>
    <property type="match status" value="1"/>
</dbReference>
<dbReference type="InterPro" id="IPR010869">
    <property type="entry name" value="DUF1501"/>
</dbReference>
<dbReference type="Pfam" id="PF07394">
    <property type="entry name" value="DUF1501"/>
    <property type="match status" value="1"/>
</dbReference>
<dbReference type="Gene3D" id="3.40.720.10">
    <property type="entry name" value="Alkaline Phosphatase, subunit A"/>
    <property type="match status" value="1"/>
</dbReference>
<dbReference type="PANTHER" id="PTHR43737:SF1">
    <property type="entry name" value="DUF1501 DOMAIN-CONTAINING PROTEIN"/>
    <property type="match status" value="1"/>
</dbReference>
<dbReference type="InterPro" id="IPR006311">
    <property type="entry name" value="TAT_signal"/>
</dbReference>
<dbReference type="OrthoDB" id="127333at2"/>
<dbReference type="PROSITE" id="PS51318">
    <property type="entry name" value="TAT"/>
    <property type="match status" value="1"/>
</dbReference>
<dbReference type="AlphaFoldDB" id="A0A518B8B4"/>
<keyword evidence="2" id="KW-1185">Reference proteome</keyword>
<dbReference type="InterPro" id="IPR017850">
    <property type="entry name" value="Alkaline_phosphatase_core_sf"/>
</dbReference>
<dbReference type="KEGG" id="knv:Pan216_40960"/>
<dbReference type="SUPFAM" id="SSF53649">
    <property type="entry name" value="Alkaline phosphatase-like"/>
    <property type="match status" value="1"/>
</dbReference>
<accession>A0A518B8B4</accession>
<evidence type="ECO:0008006" key="3">
    <source>
        <dbReference type="Google" id="ProtNLM"/>
    </source>
</evidence>
<proteinExistence type="predicted"/>
<dbReference type="EMBL" id="CP036279">
    <property type="protein sequence ID" value="QDU63218.1"/>
    <property type="molecule type" value="Genomic_DNA"/>
</dbReference>